<protein>
    <submittedName>
        <fullName evidence="1">Uncharacterized protein</fullName>
    </submittedName>
</protein>
<comment type="caution">
    <text evidence="1">The sequence shown here is derived from an EMBL/GenBank/DDBJ whole genome shotgun (WGS) entry which is preliminary data.</text>
</comment>
<proteinExistence type="predicted"/>
<dbReference type="Proteomes" id="UP001500908">
    <property type="component" value="Unassembled WGS sequence"/>
</dbReference>
<organism evidence="1 2">
    <name type="scientific">Salinactinospora qingdaonensis</name>
    <dbReference type="NCBI Taxonomy" id="702744"/>
    <lineage>
        <taxon>Bacteria</taxon>
        <taxon>Bacillati</taxon>
        <taxon>Actinomycetota</taxon>
        <taxon>Actinomycetes</taxon>
        <taxon>Streptosporangiales</taxon>
        <taxon>Nocardiopsidaceae</taxon>
        <taxon>Salinactinospora</taxon>
    </lineage>
</organism>
<accession>A0ABP7EZU3</accession>
<reference evidence="2" key="1">
    <citation type="journal article" date="2019" name="Int. J. Syst. Evol. Microbiol.">
        <title>The Global Catalogue of Microorganisms (GCM) 10K type strain sequencing project: providing services to taxonomists for standard genome sequencing and annotation.</title>
        <authorList>
            <consortium name="The Broad Institute Genomics Platform"/>
            <consortium name="The Broad Institute Genome Sequencing Center for Infectious Disease"/>
            <person name="Wu L."/>
            <person name="Ma J."/>
        </authorList>
    </citation>
    <scope>NUCLEOTIDE SEQUENCE [LARGE SCALE GENOMIC DNA]</scope>
    <source>
        <strain evidence="2">JCM 17137</strain>
    </source>
</reference>
<keyword evidence="2" id="KW-1185">Reference proteome</keyword>
<evidence type="ECO:0000313" key="1">
    <source>
        <dbReference type="EMBL" id="GAA3728518.1"/>
    </source>
</evidence>
<gene>
    <name evidence="1" type="ORF">GCM10022402_06480</name>
</gene>
<name>A0ABP7EZU3_9ACTN</name>
<evidence type="ECO:0000313" key="2">
    <source>
        <dbReference type="Proteomes" id="UP001500908"/>
    </source>
</evidence>
<sequence>MHACDAVSFLLDEYRAPYTAVHIMQAEVAEGAVGYGAASVGSDTRAGQGPAPAPAAALWRERLAGESPSTPAARSLPIRQFLPGPPLHFRAAAQVQRGRT</sequence>
<dbReference type="EMBL" id="BAABDD010000002">
    <property type="protein sequence ID" value="GAA3728518.1"/>
    <property type="molecule type" value="Genomic_DNA"/>
</dbReference>